<sequence length="123" mass="14871">MDFHEKRKFKRLLYSKLSLIILALIVIKLSFSVFDMYKKERDTRLKRIEQKNILYEFKKREKDLSDEIKRLSSEKGIEEEIRSKFEVGKKGESVVLIIDNPEEENIKNNIAEKSFWQRLKDLF</sequence>
<name>A0A1F5EHD8_9BACT</name>
<accession>A0A1F5EHD8</accession>
<dbReference type="EMBL" id="MFAC01000021">
    <property type="protein sequence ID" value="OGD66710.1"/>
    <property type="molecule type" value="Genomic_DNA"/>
</dbReference>
<keyword evidence="1" id="KW-0472">Membrane</keyword>
<evidence type="ECO:0000256" key="1">
    <source>
        <dbReference type="SAM" id="Phobius"/>
    </source>
</evidence>
<evidence type="ECO:0008006" key="4">
    <source>
        <dbReference type="Google" id="ProtNLM"/>
    </source>
</evidence>
<dbReference type="InterPro" id="IPR007060">
    <property type="entry name" value="FtsL/DivIC"/>
</dbReference>
<evidence type="ECO:0000313" key="2">
    <source>
        <dbReference type="EMBL" id="OGD66710.1"/>
    </source>
</evidence>
<gene>
    <name evidence="2" type="ORF">A2Z61_00510</name>
</gene>
<proteinExistence type="predicted"/>
<reference evidence="2 3" key="1">
    <citation type="journal article" date="2016" name="Nat. Commun.">
        <title>Thousands of microbial genomes shed light on interconnected biogeochemical processes in an aquifer system.</title>
        <authorList>
            <person name="Anantharaman K."/>
            <person name="Brown C.T."/>
            <person name="Hug L.A."/>
            <person name="Sharon I."/>
            <person name="Castelle C.J."/>
            <person name="Probst A.J."/>
            <person name="Thomas B.C."/>
            <person name="Singh A."/>
            <person name="Wilkins M.J."/>
            <person name="Karaoz U."/>
            <person name="Brodie E.L."/>
            <person name="Williams K.H."/>
            <person name="Hubbard S.S."/>
            <person name="Banfield J.F."/>
        </authorList>
    </citation>
    <scope>NUCLEOTIDE SEQUENCE [LARGE SCALE GENOMIC DNA]</scope>
</reference>
<feature type="transmembrane region" description="Helical" evidence="1">
    <location>
        <begin position="12"/>
        <end position="37"/>
    </location>
</feature>
<protein>
    <recommendedName>
        <fullName evidence="4">Cell division protein FtsL</fullName>
    </recommendedName>
</protein>
<comment type="caution">
    <text evidence="2">The sequence shown here is derived from an EMBL/GenBank/DDBJ whole genome shotgun (WGS) entry which is preliminary data.</text>
</comment>
<dbReference type="AlphaFoldDB" id="A0A1F5EHD8"/>
<dbReference type="Pfam" id="PF04977">
    <property type="entry name" value="DivIC"/>
    <property type="match status" value="1"/>
</dbReference>
<keyword evidence="1" id="KW-0812">Transmembrane</keyword>
<dbReference type="Proteomes" id="UP000186029">
    <property type="component" value="Unassembled WGS sequence"/>
</dbReference>
<keyword evidence="1" id="KW-1133">Transmembrane helix</keyword>
<organism evidence="2 3">
    <name type="scientific">Candidatus Campbellbacteria bacterium RIFCSPLOWO2_02_35_12</name>
    <dbReference type="NCBI Taxonomy" id="1797580"/>
    <lineage>
        <taxon>Bacteria</taxon>
        <taxon>Candidatus Campbelliibacteriota</taxon>
    </lineage>
</organism>
<evidence type="ECO:0000313" key="3">
    <source>
        <dbReference type="Proteomes" id="UP000186029"/>
    </source>
</evidence>